<keyword evidence="4" id="KW-0833">Ubl conjugation pathway</keyword>
<feature type="domain" description="DUF3638" evidence="8">
    <location>
        <begin position="1928"/>
        <end position="2148"/>
    </location>
</feature>
<dbReference type="EMBL" id="CATOUU010000909">
    <property type="protein sequence ID" value="CAI9958710.1"/>
    <property type="molecule type" value="Genomic_DNA"/>
</dbReference>
<keyword evidence="13" id="KW-1185">Reference proteome</keyword>
<name>A0AA86QH67_9EUKA</name>
<dbReference type="InterPro" id="IPR051346">
    <property type="entry name" value="OTU_Deubiquitinase"/>
</dbReference>
<evidence type="ECO:0000256" key="6">
    <source>
        <dbReference type="ARBA" id="ARBA00022807"/>
    </source>
</evidence>
<evidence type="ECO:0000313" key="13">
    <source>
        <dbReference type="Proteomes" id="UP001642409"/>
    </source>
</evidence>
<evidence type="ECO:0000256" key="5">
    <source>
        <dbReference type="ARBA" id="ARBA00022801"/>
    </source>
</evidence>
<evidence type="ECO:0000259" key="8">
    <source>
        <dbReference type="Pfam" id="PF12340"/>
    </source>
</evidence>
<dbReference type="EC" id="3.4.19.12" evidence="2"/>
<feature type="domain" description="DUF3645" evidence="9">
    <location>
        <begin position="2274"/>
        <end position="2302"/>
    </location>
</feature>
<feature type="domain" description="DUF6606" evidence="10">
    <location>
        <begin position="17"/>
        <end position="264"/>
    </location>
</feature>
<gene>
    <name evidence="12" type="ORF">HINF_LOCUS25467</name>
    <name evidence="11" type="ORF">HINF_LOCUS46355</name>
</gene>
<reference evidence="12 13" key="2">
    <citation type="submission" date="2024-07" db="EMBL/GenBank/DDBJ databases">
        <authorList>
            <person name="Akdeniz Z."/>
        </authorList>
    </citation>
    <scope>NUCLEOTIDE SEQUENCE [LARGE SCALE GENOMIC DNA]</scope>
</reference>
<feature type="coiled-coil region" evidence="7">
    <location>
        <begin position="554"/>
        <end position="585"/>
    </location>
</feature>
<evidence type="ECO:0000256" key="4">
    <source>
        <dbReference type="ARBA" id="ARBA00022786"/>
    </source>
</evidence>
<dbReference type="EMBL" id="CAXDID020000076">
    <property type="protein sequence ID" value="CAL6016357.1"/>
    <property type="molecule type" value="Genomic_DNA"/>
</dbReference>
<dbReference type="Proteomes" id="UP001642409">
    <property type="component" value="Unassembled WGS sequence"/>
</dbReference>
<keyword evidence="3" id="KW-0645">Protease</keyword>
<evidence type="ECO:0000313" key="12">
    <source>
        <dbReference type="EMBL" id="CAL6016357.1"/>
    </source>
</evidence>
<comment type="catalytic activity">
    <reaction evidence="1">
        <text>Thiol-dependent hydrolysis of ester, thioester, amide, peptide and isopeptide bonds formed by the C-terminal Gly of ubiquitin (a 76-residue protein attached to proteins as an intracellular targeting signal).</text>
        <dbReference type="EC" id="3.4.19.12"/>
    </reaction>
</comment>
<keyword evidence="5" id="KW-0378">Hydrolase</keyword>
<reference evidence="11" key="1">
    <citation type="submission" date="2023-06" db="EMBL/GenBank/DDBJ databases">
        <authorList>
            <person name="Kurt Z."/>
        </authorList>
    </citation>
    <scope>NUCLEOTIDE SEQUENCE</scope>
</reference>
<protein>
    <recommendedName>
        <fullName evidence="2">ubiquitinyl hydrolase 1</fullName>
        <ecNumber evidence="2">3.4.19.12</ecNumber>
    </recommendedName>
</protein>
<evidence type="ECO:0000256" key="2">
    <source>
        <dbReference type="ARBA" id="ARBA00012759"/>
    </source>
</evidence>
<evidence type="ECO:0000256" key="7">
    <source>
        <dbReference type="SAM" id="Coils"/>
    </source>
</evidence>
<evidence type="ECO:0000259" key="10">
    <source>
        <dbReference type="Pfam" id="PF20255"/>
    </source>
</evidence>
<dbReference type="Pfam" id="PF12359">
    <property type="entry name" value="DUF3645"/>
    <property type="match status" value="1"/>
</dbReference>
<dbReference type="PANTHER" id="PTHR13367">
    <property type="entry name" value="UBIQUITIN THIOESTERASE"/>
    <property type="match status" value="1"/>
</dbReference>
<dbReference type="GO" id="GO:0004843">
    <property type="term" value="F:cysteine-type deubiquitinase activity"/>
    <property type="evidence" value="ECO:0007669"/>
    <property type="project" value="UniProtKB-EC"/>
</dbReference>
<organism evidence="11">
    <name type="scientific">Hexamita inflata</name>
    <dbReference type="NCBI Taxonomy" id="28002"/>
    <lineage>
        <taxon>Eukaryota</taxon>
        <taxon>Metamonada</taxon>
        <taxon>Diplomonadida</taxon>
        <taxon>Hexamitidae</taxon>
        <taxon>Hexamitinae</taxon>
        <taxon>Hexamita</taxon>
    </lineage>
</organism>
<dbReference type="InterPro" id="IPR022099">
    <property type="entry name" value="DUF3638"/>
</dbReference>
<accession>A0AA86QH67</accession>
<comment type="caution">
    <text evidence="11">The sequence shown here is derived from an EMBL/GenBank/DDBJ whole genome shotgun (WGS) entry which is preliminary data.</text>
</comment>
<dbReference type="Pfam" id="PF20255">
    <property type="entry name" value="DUF6606"/>
    <property type="match status" value="1"/>
</dbReference>
<dbReference type="GO" id="GO:0006508">
    <property type="term" value="P:proteolysis"/>
    <property type="evidence" value="ECO:0007669"/>
    <property type="project" value="UniProtKB-KW"/>
</dbReference>
<dbReference type="PANTHER" id="PTHR13367:SF33">
    <property type="entry name" value="P-LOOP CONTAINING NUCLEOSIDE TRIPHOSPHATE HYDROLASE PROTEIN"/>
    <property type="match status" value="1"/>
</dbReference>
<sequence length="2997" mass="351442">MNLFGSKTSANDVLQAIYNIFLNRKLPGSEQDSQVGYQILCIFNDFSKSLPEQLQQLNAPSAMLQLDHNIQEQLPKLLKESNQKDVIPVYLEKQNALIFFEKTDDGFVISSSKVQLESASAIDAPFTRTVPQYSYFVPELDLNAHVLGQMVELNEILFQEAQSKSKKGGNEADETREALKPVLVDEILIPQLLTVEQKPFENTNQVEFLYEDEIRWNMASTPFRRQGYYLALLMTLHYECKKKFGELGDLYFKLIEVLFMSGFCQYTVEIEGNILFDVMKITQSKLKHVERLMQNKNESTDFAEETICRILEQVKTLNESLEKKWENTIQAEIKQTQVEKMDLFNETHTVIDINEQILQYNLASKASSVPSINIENKYLFDYIDTSSISIPNFKNYEKAAMYNHLFQHQEWVFNSFEKYVNTTTDHSKVRKYFENFYDMHKQFFTVDNNVIQISRMLLACSYMISIYDKYCCKQTPLLKLYRCPLQIESFNTKLCLKTNEEVKILDQIVEYITERNTQSQYSSTIISSTIESSSFSVKFAVNNVNMQCYINELLREDERNVQSKLREFRTMKEQYNNLIQRANQMEHGIYTNYYKGFSAHDRYCRKCALNREAESMSIKAYEHNLPDSSSYRNAIAFEKLAPQHLIMLREMQTIFNNSKVDQNKYQWQNMLAISNNQQKMVLCSDYKQYSNSHYSNIKMSYSQETDCIVNNACNCIFQQNTCPDYGQLITIKLPQNSLFKSLEFTINSTQHFENQIIAMQDKCPCELSKPEFLEFGLLRSGESIQLQNLFRIIKGETLCLNNFEVFYLIQMTMNQVGSIVDGQRPAMLDYNNEDFILEMLLAIKDKINSLQNNWTYNITLLNLTQIVVKIANYTQQNSSIKNEIYNILTKIININHTWTLEIQKQYTMQQSVQLLNITSSTLMCFQIDLQNYNQFLSKDFVFKQQTALKVLFDSMQLQKSGNNQNQLIINENFKVMRTINCLLGEQKVMDSLNMLLTSQWQSTSIFKTEQWKVYSQNQNILYYVQGDTLIQFDIQFGQLLINGEPQSQLPLNITNHMNYKQLFVYDNVICNKCGLNKYSFKEHDKTFFLKQNKNELFITCNYSADESYLLIPKQIIQNSQIPNTLIDSYNHWYNETTQEIVFSGENILDSEYTYKMQSKQIIKTKQQHLKIINMSLNISQKALNYFQCIEKDIFSIIIYNTEQQVGFIELTRPQLRFLLTKDGFQSIEYENFYVNDCQQIGIFVGLQQKLLLKHKYSNEYIYIVPYGQIKYNKNKDQIILQIDLSYAQSKKVFSIRFNPLFNSIQSEQSLIAQLYLTLICALTSNYMADPFTGVSGVEQAIKILKQKCCEGTEPLDTEQLQILQQLQNLSPKRKYYPQHLKVMQQVDYDTQLFEHQQSDIFKLLVKVIMQNRQQHVYLFDQQKAINPNQISELDYLCEKYSQKYCVFYSELSNNYLQINKPSSPSNLKTKIIQTMQIINCKQILTDGTINSLQSCSFIDTYEKIKQIGVIFNEQVDLITLQSQYVEIKSFFEKWIQIYQSIVTNKVSKEELLSFYSVGLLQNIDQSYLNQLLLVYKNYKDFPQIPEHQSYDDIDQTSFNSSFITKMLESLCLEFDDYKQLYTFTGTAYKSINMYTYRHEPTQEYVDWLNNLAQMHKNAKYKQTLELTQIIKECWPDNLINIKSITYNQDVLKFQKQQEVFQLVNKWKKNLDLFQFFKKLVAIQEQLENTLIVPKIIEYFSSYQSNYTTTTQSTTKIQYFQPYIFQYKQQNHDNIMYLQTQEVPFPLSQLENNYISEIYFEELKQSWNLYHTNVTSIQQDKNFNADIIKQQYIKEIQLQQQLFNKLWQEYRHQILLQNPIDFNLPISLYYELQILSQYNYQDSNRFQQMLDIAVVLTYLQRAQRIIKYIDSGSQFYIFAQQESEEQGYTNWNPLDHPLWVLLQIQCDCMIRQKQVEVALEMMNPKTNSNSVMQLNMGEGKTCIIIPMIALELSNKKQLCRLIVLRQVFHVNYIQLKFKLGQLLCRSVMFTPFNRQTQFSTQNIAYLQQFYENCLNQNTVLISQPEYISSYKLKVQESTQNHYNLASRLFQQQKWLDDNIRDILDESDEILSHKYQMIYTIGNQVNITGGNNRWLLIEQVLQTVLKIAEKFASDYSENSIFIKHQSQSQYQFMEFRFINDKANQAFIELIAKEILKGDTEIVFPLDLTSDMLLQIQTFLTGDITEEQHKNTIQLLQEYNCQNIFLQLKGLLKQQVLSQALTKRWSVNYGVSKTNGKQMAVPFKAKDVASDRTEFGHVDTALTLTLLSYYYTGLTYNMVMKVLQDVESLEDPEAIYSTFIIGSQIDGVPVQFRQFKGINLKDEHQLEKCVYPVLKYNTRVINFWVNNNVFNKETKQFPQKLTTGAPQLCEERDLLTTGFSGTNDTKLLLPQSIQQNDLDILKQTNGEILFRMLKPENDHYYNIQNENVSQQVIELAIKINCKVILDVGAVMIEMNNLQIARKWLSLINDENIRAAIYINERNQIMVVDHHDNEIELILSPFANNLGACIIYIDDIHTRGTDFKIPLNTKACVTLGMGVTKDKLVQGCMRMRQLGKGHSVNFVAVSDVNTQIQHLFENQRIGVNQVMQWACNNSINVLKTGLVHWIWMQFHFIEKKYLDQVIDADIMQIQQVGEYFADDDVQELMHLYGQYMSNINVKEMGQRILQIFLTKIKQLQEKFQFEFTFDYSAIIDKTDEYGKDIFGSIQNLDEQQEREIELEVEVEAELEVQKQRASVTPKQNVVDPNLVKAINGDFYQFSLLSSYMKQTTLLSRRNVPHTADIFVTTDFMRVSEYGSQLLKPVRWLLLVNDCVIIMSQFEANSLRKLIQKQKLCKLIPFQGKYKVTQKNIHTVQKIHIPQLKFNLETHQEQLISAFAGNLFFENEAEQNNFCQTLGFLPQPRTAEQQLLVNKGKVTRGFCANQTCNVNAGEMIFTLSGHFWECEVRFSHLFRIVEKGLKVQFE</sequence>
<evidence type="ECO:0000256" key="3">
    <source>
        <dbReference type="ARBA" id="ARBA00022670"/>
    </source>
</evidence>
<evidence type="ECO:0000259" key="9">
    <source>
        <dbReference type="Pfam" id="PF12359"/>
    </source>
</evidence>
<evidence type="ECO:0000256" key="1">
    <source>
        <dbReference type="ARBA" id="ARBA00000707"/>
    </source>
</evidence>
<evidence type="ECO:0000313" key="11">
    <source>
        <dbReference type="EMBL" id="CAI9958710.1"/>
    </source>
</evidence>
<proteinExistence type="predicted"/>
<dbReference type="InterPro" id="IPR046541">
    <property type="entry name" value="DUF6606"/>
</dbReference>
<keyword evidence="6" id="KW-0788">Thiol protease</keyword>
<dbReference type="InterPro" id="IPR022105">
    <property type="entry name" value="DUF3645"/>
</dbReference>
<keyword evidence="7" id="KW-0175">Coiled coil</keyword>
<dbReference type="Pfam" id="PF12340">
    <property type="entry name" value="DUF3638"/>
    <property type="match status" value="1"/>
</dbReference>